<keyword evidence="1" id="KW-0812">Transmembrane</keyword>
<dbReference type="InterPro" id="IPR036249">
    <property type="entry name" value="Thioredoxin-like_sf"/>
</dbReference>
<dbReference type="PATRIC" id="fig|320778.3.peg.3247"/>
<evidence type="ECO:0000313" key="3">
    <source>
        <dbReference type="EMBL" id="KLV08112.1"/>
    </source>
</evidence>
<feature type="transmembrane region" description="Helical" evidence="1">
    <location>
        <begin position="20"/>
        <end position="37"/>
    </location>
</feature>
<dbReference type="RefSeq" id="WP_047886004.1">
    <property type="nucleotide sequence ID" value="NZ_LDOU01000015.1"/>
</dbReference>
<accession>A0A0J1K0W1</accession>
<feature type="domain" description="Thioredoxin" evidence="2">
    <location>
        <begin position="41"/>
        <end position="174"/>
    </location>
</feature>
<keyword evidence="1" id="KW-1133">Transmembrane helix</keyword>
<dbReference type="Gene3D" id="3.40.30.10">
    <property type="entry name" value="Glutaredoxin"/>
    <property type="match status" value="1"/>
</dbReference>
<dbReference type="PROSITE" id="PS51352">
    <property type="entry name" value="THIOREDOXIN_2"/>
    <property type="match status" value="1"/>
</dbReference>
<dbReference type="Proteomes" id="UP000035909">
    <property type="component" value="Unassembled WGS sequence"/>
</dbReference>
<dbReference type="Pfam" id="PF00578">
    <property type="entry name" value="AhpC-TSA"/>
    <property type="match status" value="1"/>
</dbReference>
<dbReference type="STRING" id="320778.ABT57_14935"/>
<dbReference type="SUPFAM" id="SSF52833">
    <property type="entry name" value="Thioredoxin-like"/>
    <property type="match status" value="1"/>
</dbReference>
<protein>
    <recommendedName>
        <fullName evidence="2">Thioredoxin domain-containing protein</fullName>
    </recommendedName>
</protein>
<evidence type="ECO:0000313" key="4">
    <source>
        <dbReference type="Proteomes" id="UP000035909"/>
    </source>
</evidence>
<dbReference type="PANTHER" id="PTHR42852">
    <property type="entry name" value="THIOL:DISULFIDE INTERCHANGE PROTEIN DSBE"/>
    <property type="match status" value="1"/>
</dbReference>
<reference evidence="3 4" key="1">
    <citation type="submission" date="2015-05" db="EMBL/GenBank/DDBJ databases">
        <title>Photobacterium galathea sp. nov.</title>
        <authorList>
            <person name="Machado H."/>
            <person name="Gram L."/>
        </authorList>
    </citation>
    <scope>NUCLEOTIDE SEQUENCE [LARGE SCALE GENOMIC DNA]</scope>
    <source>
        <strain evidence="3 4">DSM 22954</strain>
    </source>
</reference>
<evidence type="ECO:0000259" key="2">
    <source>
        <dbReference type="PROSITE" id="PS51352"/>
    </source>
</evidence>
<keyword evidence="4" id="KW-1185">Reference proteome</keyword>
<dbReference type="CDD" id="cd03011">
    <property type="entry name" value="TlpA_like_ScsD_MtbDsbE"/>
    <property type="match status" value="1"/>
</dbReference>
<dbReference type="EMBL" id="LDOU01000015">
    <property type="protein sequence ID" value="KLV08112.1"/>
    <property type="molecule type" value="Genomic_DNA"/>
</dbReference>
<dbReference type="InterPro" id="IPR050553">
    <property type="entry name" value="Thioredoxin_ResA/DsbE_sf"/>
</dbReference>
<proteinExistence type="predicted"/>
<dbReference type="AlphaFoldDB" id="A0A0J1K0W1"/>
<dbReference type="GO" id="GO:0016209">
    <property type="term" value="F:antioxidant activity"/>
    <property type="evidence" value="ECO:0007669"/>
    <property type="project" value="InterPro"/>
</dbReference>
<name>A0A0J1K0W1_9GAMM</name>
<dbReference type="InterPro" id="IPR013766">
    <property type="entry name" value="Thioredoxin_domain"/>
</dbReference>
<organism evidence="3 4">
    <name type="scientific">Photobacterium ganghwense</name>
    <dbReference type="NCBI Taxonomy" id="320778"/>
    <lineage>
        <taxon>Bacteria</taxon>
        <taxon>Pseudomonadati</taxon>
        <taxon>Pseudomonadota</taxon>
        <taxon>Gammaproteobacteria</taxon>
        <taxon>Vibrionales</taxon>
        <taxon>Vibrionaceae</taxon>
        <taxon>Photobacterium</taxon>
    </lineage>
</organism>
<dbReference type="PANTHER" id="PTHR42852:SF17">
    <property type="entry name" value="THIOREDOXIN-LIKE PROTEIN HI_1115"/>
    <property type="match status" value="1"/>
</dbReference>
<dbReference type="GO" id="GO:0016491">
    <property type="term" value="F:oxidoreductase activity"/>
    <property type="evidence" value="ECO:0007669"/>
    <property type="project" value="InterPro"/>
</dbReference>
<keyword evidence="1" id="KW-0472">Membrane</keyword>
<evidence type="ECO:0000256" key="1">
    <source>
        <dbReference type="SAM" id="Phobius"/>
    </source>
</evidence>
<dbReference type="InterPro" id="IPR000866">
    <property type="entry name" value="AhpC/TSA"/>
</dbReference>
<comment type="caution">
    <text evidence="3">The sequence shown here is derived from an EMBL/GenBank/DDBJ whole genome shotgun (WGS) entry which is preliminary data.</text>
</comment>
<sequence length="174" mass="19427">MPKQPEKTAKPKVRRWLKEILWMTAIVIAVSVAMDVWRSRTIPSDPVPAVPLQSTLGESIDLVDLSSEKPVLVYFWGSWCQVCRFVSPSINWLNNSHAVVSVAVSSGDDRRINGYMNHHGYRFPVINDNRGQLMQAWGITALPTVAIIKNGKVQTVTTGFSSPPGLWLRMAVNQ</sequence>
<gene>
    <name evidence="3" type="ORF">ABT57_14935</name>
</gene>
<dbReference type="OrthoDB" id="9796554at2"/>